<comment type="function">
    <text evidence="7">Choline transporter.</text>
</comment>
<evidence type="ECO:0000256" key="1">
    <source>
        <dbReference type="ARBA" id="ARBA00004141"/>
    </source>
</evidence>
<dbReference type="Pfam" id="PF04515">
    <property type="entry name" value="Choline_transpo"/>
    <property type="match status" value="1"/>
</dbReference>
<dbReference type="InterPro" id="IPR007603">
    <property type="entry name" value="Choline_transptr-like"/>
</dbReference>
<gene>
    <name evidence="8" type="ORF">FEHR0123_LOCUS8632</name>
</gene>
<evidence type="ECO:0000256" key="3">
    <source>
        <dbReference type="ARBA" id="ARBA00022692"/>
    </source>
</evidence>
<organism evidence="8">
    <name type="scientific">Favella ehrenbergii</name>
    <dbReference type="NCBI Taxonomy" id="182087"/>
    <lineage>
        <taxon>Eukaryota</taxon>
        <taxon>Sar</taxon>
        <taxon>Alveolata</taxon>
        <taxon>Ciliophora</taxon>
        <taxon>Intramacronucleata</taxon>
        <taxon>Spirotrichea</taxon>
        <taxon>Choreotrichia</taxon>
        <taxon>Tintinnida</taxon>
        <taxon>Xystonellidae</taxon>
        <taxon>Favella</taxon>
    </lineage>
</organism>
<keyword evidence="5 7" id="KW-0472">Membrane</keyword>
<evidence type="ECO:0000256" key="7">
    <source>
        <dbReference type="RuleBase" id="RU368066"/>
    </source>
</evidence>
<dbReference type="GO" id="GO:0022857">
    <property type="term" value="F:transmembrane transporter activity"/>
    <property type="evidence" value="ECO:0007669"/>
    <property type="project" value="UniProtKB-UniRule"/>
</dbReference>
<protein>
    <recommendedName>
        <fullName evidence="7">Choline transporter-like protein</fullName>
    </recommendedName>
</protein>
<evidence type="ECO:0000256" key="2">
    <source>
        <dbReference type="ARBA" id="ARBA00007168"/>
    </source>
</evidence>
<dbReference type="PANTHER" id="PTHR12385">
    <property type="entry name" value="CHOLINE TRANSPORTER-LIKE (SLC FAMILY 44)"/>
    <property type="match status" value="1"/>
</dbReference>
<evidence type="ECO:0000256" key="6">
    <source>
        <dbReference type="ARBA" id="ARBA00023180"/>
    </source>
</evidence>
<keyword evidence="6" id="KW-0325">Glycoprotein</keyword>
<keyword evidence="3 7" id="KW-0812">Transmembrane</keyword>
<accession>A0A7S3I5L7</accession>
<feature type="transmembrane region" description="Helical" evidence="7">
    <location>
        <begin position="56"/>
        <end position="79"/>
    </location>
</feature>
<feature type="transmembrane region" description="Helical" evidence="7">
    <location>
        <begin position="127"/>
        <end position="147"/>
    </location>
</feature>
<name>A0A7S3I5L7_9SPIT</name>
<dbReference type="EMBL" id="HBIE01028780">
    <property type="protein sequence ID" value="CAE0313708.1"/>
    <property type="molecule type" value="Transcribed_RNA"/>
</dbReference>
<sequence length="476" mass="54007">MDFRYNTKKLYGFCLPQLDTSSVGAFSEKTIETFKKLFQDTIMSDKITAYIADIAFSWKVIAICSATAILLGYLYLFVIRCIGGLVVWLSIILIQLSLIGSGVYVYMQHESYEEGDDYRDYVKYASYVIFGVAGLFLICICCCWNAIRIGIAVYQTTAQYVSSNLRIYLLPFFSYIIAGIWLCIWLVSFVYVFSVGEPVARAAPYQFITEMKWDENTRYIVVYQIFMLFWINAFVMGMCQFIIAASACIWYFEVNSDTGGKGTVGRGIYWAFRYHMGSIAFGAAIIAICQTIRVIFEYYRRKIQSMTKNACVKCLLCYTSYLLWALEKCIKFITKNAYIQVALTNSMFCKAAWNAFALILKNVARFGWLNTIGFVLNWFGVCSVSGLNAFGAYIAITKMETFKDTVAQPLAPTIVILLMSFLIVKSFLSIFSFSLDAILQSFLLDESLGFSGQARPDSIAKFKTNLEKYAKPGKTE</sequence>
<evidence type="ECO:0000256" key="5">
    <source>
        <dbReference type="ARBA" id="ARBA00023136"/>
    </source>
</evidence>
<feature type="transmembrane region" description="Helical" evidence="7">
    <location>
        <begin position="85"/>
        <end position="106"/>
    </location>
</feature>
<comment type="subcellular location">
    <subcellularLocation>
        <location evidence="7">Cell membrane</location>
        <topology evidence="7">Multi-pass membrane protein</topology>
    </subcellularLocation>
    <subcellularLocation>
        <location evidence="1">Membrane</location>
        <topology evidence="1">Multi-pass membrane protein</topology>
    </subcellularLocation>
</comment>
<keyword evidence="4 7" id="KW-1133">Transmembrane helix</keyword>
<proteinExistence type="inferred from homology"/>
<comment type="similarity">
    <text evidence="2 7">Belongs to the CTL (choline transporter-like) family.</text>
</comment>
<feature type="transmembrane region" description="Helical" evidence="7">
    <location>
        <begin position="272"/>
        <end position="289"/>
    </location>
</feature>
<dbReference type="PANTHER" id="PTHR12385:SF14">
    <property type="entry name" value="CHOLINE TRANSPORTER-LIKE 2"/>
    <property type="match status" value="1"/>
</dbReference>
<dbReference type="AlphaFoldDB" id="A0A7S3I5L7"/>
<reference evidence="8" key="1">
    <citation type="submission" date="2021-01" db="EMBL/GenBank/DDBJ databases">
        <authorList>
            <person name="Corre E."/>
            <person name="Pelletier E."/>
            <person name="Niang G."/>
            <person name="Scheremetjew M."/>
            <person name="Finn R."/>
            <person name="Kale V."/>
            <person name="Holt S."/>
            <person name="Cochrane G."/>
            <person name="Meng A."/>
            <person name="Brown T."/>
            <person name="Cohen L."/>
        </authorList>
    </citation>
    <scope>NUCLEOTIDE SEQUENCE</scope>
    <source>
        <strain evidence="8">Fehren 1</strain>
    </source>
</reference>
<evidence type="ECO:0000256" key="4">
    <source>
        <dbReference type="ARBA" id="ARBA00022989"/>
    </source>
</evidence>
<feature type="transmembrane region" description="Helical" evidence="7">
    <location>
        <begin position="372"/>
        <end position="394"/>
    </location>
</feature>
<feature type="transmembrane region" description="Helical" evidence="7">
    <location>
        <begin position="167"/>
        <end position="193"/>
    </location>
</feature>
<feature type="transmembrane region" description="Helical" evidence="7">
    <location>
        <begin position="221"/>
        <end position="252"/>
    </location>
</feature>
<feature type="transmembrane region" description="Helical" evidence="7">
    <location>
        <begin position="414"/>
        <end position="435"/>
    </location>
</feature>
<evidence type="ECO:0000313" key="8">
    <source>
        <dbReference type="EMBL" id="CAE0313708.1"/>
    </source>
</evidence>
<dbReference type="GO" id="GO:0005886">
    <property type="term" value="C:plasma membrane"/>
    <property type="evidence" value="ECO:0007669"/>
    <property type="project" value="UniProtKB-SubCell"/>
</dbReference>